<dbReference type="InterPro" id="IPR018556">
    <property type="entry name" value="SPIN90/Ldb17_LRD"/>
</dbReference>
<evidence type="ECO:0000313" key="4">
    <source>
        <dbReference type="Proteomes" id="UP000186601"/>
    </source>
</evidence>
<dbReference type="PANTHER" id="PTHR13357:SF1">
    <property type="entry name" value="NCK-INTERACTING PROTEIN WITH SH3 DOMAIN"/>
    <property type="match status" value="1"/>
</dbReference>
<accession>A0A2R6NQ91</accession>
<protein>
    <recommendedName>
        <fullName evidence="2">SPIN90/Ldb17 leucine-rich domain-containing protein</fullName>
    </recommendedName>
</protein>
<dbReference type="OrthoDB" id="445362at2759"/>
<dbReference type="GO" id="GO:0030479">
    <property type="term" value="C:actin cortical patch"/>
    <property type="evidence" value="ECO:0007669"/>
    <property type="project" value="TreeGrafter"/>
</dbReference>
<dbReference type="Proteomes" id="UP000186601">
    <property type="component" value="Unassembled WGS sequence"/>
</dbReference>
<reference evidence="3 4" key="1">
    <citation type="submission" date="2018-02" db="EMBL/GenBank/DDBJ databases">
        <title>Genome sequence of the basidiomycete white-rot fungus Phlebia centrifuga.</title>
        <authorList>
            <person name="Granchi Z."/>
            <person name="Peng M."/>
            <person name="de Vries R.P."/>
            <person name="Hilden K."/>
            <person name="Makela M.R."/>
            <person name="Grigoriev I."/>
            <person name="Riley R."/>
        </authorList>
    </citation>
    <scope>NUCLEOTIDE SEQUENCE [LARGE SCALE GENOMIC DNA]</scope>
    <source>
        <strain evidence="3 4">FBCC195</strain>
    </source>
</reference>
<organism evidence="3 4">
    <name type="scientific">Hermanssonia centrifuga</name>
    <dbReference type="NCBI Taxonomy" id="98765"/>
    <lineage>
        <taxon>Eukaryota</taxon>
        <taxon>Fungi</taxon>
        <taxon>Dikarya</taxon>
        <taxon>Basidiomycota</taxon>
        <taxon>Agaricomycotina</taxon>
        <taxon>Agaricomycetes</taxon>
        <taxon>Polyporales</taxon>
        <taxon>Meruliaceae</taxon>
        <taxon>Hermanssonia</taxon>
    </lineage>
</organism>
<feature type="region of interest" description="Disordered" evidence="1">
    <location>
        <begin position="1"/>
        <end position="25"/>
    </location>
</feature>
<evidence type="ECO:0000259" key="2">
    <source>
        <dbReference type="Pfam" id="PF09431"/>
    </source>
</evidence>
<dbReference type="Pfam" id="PF09431">
    <property type="entry name" value="SPIN90_LRD"/>
    <property type="match status" value="1"/>
</dbReference>
<dbReference type="GO" id="GO:0071933">
    <property type="term" value="F:Arp2/3 complex binding"/>
    <property type="evidence" value="ECO:0007669"/>
    <property type="project" value="TreeGrafter"/>
</dbReference>
<dbReference type="GO" id="GO:0000147">
    <property type="term" value="P:actin cortical patch assembly"/>
    <property type="evidence" value="ECO:0007669"/>
    <property type="project" value="TreeGrafter"/>
</dbReference>
<gene>
    <name evidence="3" type="ORF">PHLCEN_2v9596</name>
</gene>
<feature type="compositionally biased region" description="Polar residues" evidence="1">
    <location>
        <begin position="475"/>
        <end position="496"/>
    </location>
</feature>
<evidence type="ECO:0000256" key="1">
    <source>
        <dbReference type="SAM" id="MobiDB-lite"/>
    </source>
</evidence>
<dbReference type="GO" id="GO:0006897">
    <property type="term" value="P:endocytosis"/>
    <property type="evidence" value="ECO:0007669"/>
    <property type="project" value="TreeGrafter"/>
</dbReference>
<dbReference type="AlphaFoldDB" id="A0A2R6NQ91"/>
<name>A0A2R6NQ91_9APHY</name>
<keyword evidence="4" id="KW-1185">Reference proteome</keyword>
<dbReference type="PANTHER" id="PTHR13357">
    <property type="entry name" value="SH3 ADAPTER PROTEIN SPIN90 NCK INTERACTING PROTEIN WITH SH3 DOMAIN"/>
    <property type="match status" value="1"/>
</dbReference>
<feature type="compositionally biased region" description="Basic residues" evidence="1">
    <location>
        <begin position="455"/>
        <end position="470"/>
    </location>
</feature>
<feature type="compositionally biased region" description="Low complexity" evidence="1">
    <location>
        <begin position="444"/>
        <end position="454"/>
    </location>
</feature>
<sequence length="511" mass="56796">MDHVRLEIDPDIDDPYSGGSSSGGQAGTVRGVAVPIEAKLRLLSVRLVYEVCRVQKLSLQDLRIFDDTFIEYLFELVEQTRSHSDETFNYAVIKLIVALNEQFMVASLQPCTPHVDGKFLPEPSTDQRPEDQNRVLRVLMTRLGSSMTFGENMIFMLNRAGRTPEDLVMQLLVLKILYLLFTTKGTSEYFYTNDLCVLVDVFLREIIDLDEGNESLRHTYLRVLYPLLTKTQLRSMPYKRPQIVQMLESLIEHENIRDINPTTKRLVQRCLSGDWCVQFRKIATPKNKGEFQRRVDSPGLESISSVSSLPTASSSHTILSATVPSEPPGGKIRPLKSTRSAENLKQPPARPPRKERQLGEGLRSGSNDSSVSLPRVATAAAVPPNSRRRDRRGSMDVQTPSSPTQQWRTRIMEDATHVTQEQPQIRIASPLSGSSSDTSDRRLPLVSSLPGSPVSHRRAAPAPPLKRRKPPAIPTSKSNGGATITTIASSASQGSLVSPIPHKGLSYQTIV</sequence>
<dbReference type="STRING" id="98765.A0A2R6NQ91"/>
<feature type="region of interest" description="Disordered" evidence="1">
    <location>
        <begin position="288"/>
        <end position="503"/>
    </location>
</feature>
<dbReference type="InterPro" id="IPR030125">
    <property type="entry name" value="SPIN90/Ldb17"/>
</dbReference>
<dbReference type="EMBL" id="MLYV02000961">
    <property type="protein sequence ID" value="PSR74717.1"/>
    <property type="molecule type" value="Genomic_DNA"/>
</dbReference>
<evidence type="ECO:0000313" key="3">
    <source>
        <dbReference type="EMBL" id="PSR74717.1"/>
    </source>
</evidence>
<comment type="caution">
    <text evidence="3">The sequence shown here is derived from an EMBL/GenBank/DDBJ whole genome shotgun (WGS) entry which is preliminary data.</text>
</comment>
<feature type="compositionally biased region" description="Low complexity" evidence="1">
    <location>
        <begin position="302"/>
        <end position="315"/>
    </location>
</feature>
<proteinExistence type="predicted"/>
<feature type="domain" description="SPIN90/Ldb17 leucine-rich" evidence="2">
    <location>
        <begin position="85"/>
        <end position="243"/>
    </location>
</feature>
<feature type="compositionally biased region" description="Polar residues" evidence="1">
    <location>
        <begin position="396"/>
        <end position="408"/>
    </location>
</feature>
<dbReference type="GO" id="GO:0051666">
    <property type="term" value="P:actin cortical patch localization"/>
    <property type="evidence" value="ECO:0007669"/>
    <property type="project" value="TreeGrafter"/>
</dbReference>